<dbReference type="AlphaFoldDB" id="A0A0K1JRI0"/>
<feature type="domain" description="Nudix hydrolase" evidence="22">
    <location>
        <begin position="1"/>
        <end position="128"/>
    </location>
</feature>
<proteinExistence type="inferred from homology"/>
<evidence type="ECO:0000256" key="2">
    <source>
        <dbReference type="ARBA" id="ARBA00005582"/>
    </source>
</evidence>
<evidence type="ECO:0000256" key="21">
    <source>
        <dbReference type="ARBA" id="ARBA00053094"/>
    </source>
</evidence>
<evidence type="ECO:0000256" key="20">
    <source>
        <dbReference type="ARBA" id="ARBA00049032"/>
    </source>
</evidence>
<comment type="catalytic activity">
    <reaction evidence="18">
        <text>N(6)-methyl-ATP + H2O = N(6)-methyl-AMP + diphosphate + H(+)</text>
        <dbReference type="Rhea" id="RHEA:67608"/>
        <dbReference type="ChEBI" id="CHEBI:15377"/>
        <dbReference type="ChEBI" id="CHEBI:15378"/>
        <dbReference type="ChEBI" id="CHEBI:33019"/>
        <dbReference type="ChEBI" id="CHEBI:144842"/>
        <dbReference type="ChEBI" id="CHEBI:172873"/>
    </reaction>
    <physiologicalReaction direction="left-to-right" evidence="18">
        <dbReference type="Rhea" id="RHEA:67609"/>
    </physiologicalReaction>
</comment>
<comment type="catalytic activity">
    <reaction evidence="7">
        <text>8-oxo-dATP + H2O = 8-oxo-dAMP + diphosphate + H(+)</text>
        <dbReference type="Rhea" id="RHEA:65396"/>
        <dbReference type="ChEBI" id="CHEBI:15377"/>
        <dbReference type="ChEBI" id="CHEBI:15378"/>
        <dbReference type="ChEBI" id="CHEBI:33019"/>
        <dbReference type="ChEBI" id="CHEBI:71361"/>
        <dbReference type="ChEBI" id="CHEBI:172871"/>
    </reaction>
    <physiologicalReaction direction="left-to-right" evidence="7">
        <dbReference type="Rhea" id="RHEA:65397"/>
    </physiologicalReaction>
</comment>
<comment type="catalytic activity">
    <reaction evidence="10">
        <text>2-oxo-ATP + H2O = 2-oxo-AMP + diphosphate + H(+)</text>
        <dbReference type="Rhea" id="RHEA:67392"/>
        <dbReference type="ChEBI" id="CHEBI:15377"/>
        <dbReference type="ChEBI" id="CHEBI:15378"/>
        <dbReference type="ChEBI" id="CHEBI:33019"/>
        <dbReference type="ChEBI" id="CHEBI:71395"/>
        <dbReference type="ChEBI" id="CHEBI:172878"/>
    </reaction>
    <physiologicalReaction direction="left-to-right" evidence="10">
        <dbReference type="Rhea" id="RHEA:67393"/>
    </physiologicalReaction>
</comment>
<evidence type="ECO:0000256" key="4">
    <source>
        <dbReference type="ARBA" id="ARBA00022723"/>
    </source>
</evidence>
<evidence type="ECO:0000256" key="10">
    <source>
        <dbReference type="ARBA" id="ARBA00024596"/>
    </source>
</evidence>
<dbReference type="OrthoDB" id="9804563at2"/>
<dbReference type="InterPro" id="IPR015797">
    <property type="entry name" value="NUDIX_hydrolase-like_dom_sf"/>
</dbReference>
<dbReference type="InterPro" id="IPR000086">
    <property type="entry name" value="NUDIX_hydrolase_dom"/>
</dbReference>
<evidence type="ECO:0000256" key="1">
    <source>
        <dbReference type="ARBA" id="ARBA00001946"/>
    </source>
</evidence>
<dbReference type="SUPFAM" id="SSF55811">
    <property type="entry name" value="Nudix"/>
    <property type="match status" value="1"/>
</dbReference>
<evidence type="ECO:0000313" key="24">
    <source>
        <dbReference type="Proteomes" id="UP000066480"/>
    </source>
</evidence>
<dbReference type="GO" id="GO:0008413">
    <property type="term" value="F:8-oxo-7,8-dihydroguanosine triphosphate pyrophosphatase activity"/>
    <property type="evidence" value="ECO:0007669"/>
    <property type="project" value="InterPro"/>
</dbReference>
<dbReference type="CDD" id="cd03427">
    <property type="entry name" value="NUDIX_MTH1_Nudt1"/>
    <property type="match status" value="1"/>
</dbReference>
<dbReference type="PANTHER" id="PTHR43758">
    <property type="entry name" value="7,8-DIHYDRO-8-OXOGUANINE TRIPHOSPHATASE"/>
    <property type="match status" value="1"/>
</dbReference>
<dbReference type="KEGG" id="lmoi:VV02_21235"/>
<dbReference type="EMBL" id="CP011112">
    <property type="protein sequence ID" value="AKU19170.1"/>
    <property type="molecule type" value="Genomic_DNA"/>
</dbReference>
<dbReference type="GO" id="GO:0008828">
    <property type="term" value="F:dATP diphosphatase activity"/>
    <property type="evidence" value="ECO:0007669"/>
    <property type="project" value="UniProtKB-EC"/>
</dbReference>
<dbReference type="EC" id="3.6.1.56" evidence="11"/>
<comment type="catalytic activity">
    <reaction evidence="8">
        <text>2-oxo-dATP + H2O = 2-oxo-dAMP + diphosphate + H(+)</text>
        <dbReference type="Rhea" id="RHEA:31583"/>
        <dbReference type="ChEBI" id="CHEBI:15377"/>
        <dbReference type="ChEBI" id="CHEBI:15378"/>
        <dbReference type="ChEBI" id="CHEBI:33019"/>
        <dbReference type="ChEBI" id="CHEBI:63212"/>
        <dbReference type="ChEBI" id="CHEBI:77897"/>
        <dbReference type="EC" id="3.6.1.56"/>
    </reaction>
    <physiologicalReaction direction="left-to-right" evidence="8">
        <dbReference type="Rhea" id="RHEA:31584"/>
    </physiologicalReaction>
</comment>
<evidence type="ECO:0000256" key="14">
    <source>
        <dbReference type="ARBA" id="ARBA00030634"/>
    </source>
</evidence>
<sequence length="154" mass="17078">MCLLFVIDTESRQVLLGSKRNGLGSGRVVGLGGHVEVDEEPRDAAVRESFEEAQVRVMPDALTGAGTVSFRFPAKPAWDQDVHVFTAHAWDGVPVVSDEIDPEWHAMDELPWTRMWDDARYWLPQVLAGSTIRASVEFAEDNATVSDARVELLT</sequence>
<evidence type="ECO:0000256" key="5">
    <source>
        <dbReference type="ARBA" id="ARBA00022801"/>
    </source>
</evidence>
<accession>A0A0K1JRI0</accession>
<comment type="catalytic activity">
    <reaction evidence="9">
        <text>8-oxo-dGTP + H2O = 8-oxo-dGMP + diphosphate + H(+)</text>
        <dbReference type="Rhea" id="RHEA:31575"/>
        <dbReference type="ChEBI" id="CHEBI:15377"/>
        <dbReference type="ChEBI" id="CHEBI:15378"/>
        <dbReference type="ChEBI" id="CHEBI:33019"/>
        <dbReference type="ChEBI" id="CHEBI:63224"/>
        <dbReference type="ChEBI" id="CHEBI:77896"/>
    </reaction>
    <physiologicalReaction direction="left-to-right" evidence="9">
        <dbReference type="Rhea" id="RHEA:31576"/>
    </physiologicalReaction>
</comment>
<evidence type="ECO:0000256" key="18">
    <source>
        <dbReference type="ARBA" id="ARBA00048002"/>
    </source>
</evidence>
<dbReference type="Pfam" id="PF00293">
    <property type="entry name" value="NUDIX"/>
    <property type="match status" value="1"/>
</dbReference>
<keyword evidence="24" id="KW-1185">Reference proteome</keyword>
<evidence type="ECO:0000256" key="11">
    <source>
        <dbReference type="ARBA" id="ARBA00026103"/>
    </source>
</evidence>
<dbReference type="GO" id="GO:0005737">
    <property type="term" value="C:cytoplasm"/>
    <property type="evidence" value="ECO:0007669"/>
    <property type="project" value="TreeGrafter"/>
</dbReference>
<evidence type="ECO:0000256" key="16">
    <source>
        <dbReference type="ARBA" id="ARBA00031927"/>
    </source>
</evidence>
<reference evidence="23 24" key="1">
    <citation type="submission" date="2015-03" db="EMBL/GenBank/DDBJ databases">
        <title>Luteipulveratus halotolerans sp. nov., a novel actinobacterium (Dermacoccaceae) from Sarawak, Malaysia.</title>
        <authorList>
            <person name="Juboi H."/>
            <person name="Basik A."/>
            <person name="Shamsul S.S."/>
            <person name="Arnold P."/>
            <person name="Schmitt E.K."/>
            <person name="Sanglier J.-J."/>
            <person name="Yeo T."/>
        </authorList>
    </citation>
    <scope>NUCLEOTIDE SEQUENCE [LARGE SCALE GENOMIC DNA]</scope>
    <source>
        <strain evidence="23 24">MN07-A0370</strain>
    </source>
</reference>
<comment type="subunit">
    <text evidence="3">Monomer.</text>
</comment>
<dbReference type="Proteomes" id="UP000066480">
    <property type="component" value="Chromosome"/>
</dbReference>
<dbReference type="Gene3D" id="3.90.79.10">
    <property type="entry name" value="Nucleoside Triphosphate Pyrophosphohydrolase"/>
    <property type="match status" value="1"/>
</dbReference>
<evidence type="ECO:0000313" key="23">
    <source>
        <dbReference type="EMBL" id="AKU19170.1"/>
    </source>
</evidence>
<evidence type="ECO:0000256" key="8">
    <source>
        <dbReference type="ARBA" id="ARBA00024459"/>
    </source>
</evidence>
<comment type="catalytic activity">
    <reaction evidence="19">
        <text>O(6)-methyl-dGTP + H2O = O(6)-methyl-dGMP + diphosphate + H(+)</text>
        <dbReference type="Rhea" id="RHEA:67600"/>
        <dbReference type="ChEBI" id="CHEBI:15377"/>
        <dbReference type="ChEBI" id="CHEBI:15378"/>
        <dbReference type="ChEBI" id="CHEBI:33019"/>
        <dbReference type="ChEBI" id="CHEBI:169974"/>
        <dbReference type="ChEBI" id="CHEBI:169975"/>
    </reaction>
    <physiologicalReaction direction="left-to-right" evidence="19">
        <dbReference type="Rhea" id="RHEA:67601"/>
    </physiologicalReaction>
</comment>
<evidence type="ECO:0000256" key="17">
    <source>
        <dbReference type="ARBA" id="ARBA00032071"/>
    </source>
</evidence>
<evidence type="ECO:0000256" key="15">
    <source>
        <dbReference type="ARBA" id="ARBA00030682"/>
    </source>
</evidence>
<protein>
    <recommendedName>
        <fullName evidence="12">Oxidized purine nucleoside triphosphate hydrolase</fullName>
        <ecNumber evidence="11">3.6.1.56</ecNumber>
    </recommendedName>
    <alternativeName>
        <fullName evidence="16">2-hydroxy-dATP diphosphatase</fullName>
    </alternativeName>
    <alternativeName>
        <fullName evidence="15">7,8-dihydro-8-oxoguanine triphosphatase</fullName>
    </alternativeName>
    <alternativeName>
        <fullName evidence="14">8-oxo-dGTPase</fullName>
    </alternativeName>
    <alternativeName>
        <fullName evidence="17">Methylated purine nucleoside triphosphate hydrolase</fullName>
    </alternativeName>
    <alternativeName>
        <fullName evidence="13">Nucleoside diphosphate-linked moiety X motif 1</fullName>
    </alternativeName>
</protein>
<gene>
    <name evidence="23" type="ORF">VV02_21235</name>
</gene>
<evidence type="ECO:0000256" key="13">
    <source>
        <dbReference type="ARBA" id="ARBA00029673"/>
    </source>
</evidence>
<keyword evidence="5" id="KW-0378">Hydrolase</keyword>
<dbReference type="GO" id="GO:0042262">
    <property type="term" value="P:DNA protection"/>
    <property type="evidence" value="ECO:0007669"/>
    <property type="project" value="InterPro"/>
</dbReference>
<dbReference type="InterPro" id="IPR003563">
    <property type="entry name" value="8ODP"/>
</dbReference>
<comment type="function">
    <text evidence="21">Oxidized purine nucleoside triphosphate hydrolase which is a prominent sanitizer of the oxidized nucleotide pool. Catalyzes the hydrolysis of 2-oxo-dATP (2-hydroxy-dATP) into 2-oxo-dAMP. Also has a significant hydrolase activity toward 2-oxo-ATP, 8-oxo-dGTP and 8-oxo-dATP. Through the hydrolysis of oxidized purine nucleoside triphosphates, prevents their incorporation into DNA and the subsequent transversions A:T to C:G and G:C to T:A. Also catalyzes the hydrolysis of methylated purine nucleoside triphosphate preventing their integration into DNA. Through this antimutagenic activity protects cells from oxidative stress.</text>
</comment>
<dbReference type="STRING" id="571913.VV02_21235"/>
<evidence type="ECO:0000256" key="12">
    <source>
        <dbReference type="ARBA" id="ARBA00026218"/>
    </source>
</evidence>
<organism evidence="23 24">
    <name type="scientific">Luteipulveratus mongoliensis</name>
    <dbReference type="NCBI Taxonomy" id="571913"/>
    <lineage>
        <taxon>Bacteria</taxon>
        <taxon>Bacillati</taxon>
        <taxon>Actinomycetota</taxon>
        <taxon>Actinomycetes</taxon>
        <taxon>Micrococcales</taxon>
        <taxon>Dermacoccaceae</taxon>
        <taxon>Luteipulveratus</taxon>
    </lineage>
</organism>
<evidence type="ECO:0000256" key="6">
    <source>
        <dbReference type="ARBA" id="ARBA00022842"/>
    </source>
</evidence>
<evidence type="ECO:0000256" key="3">
    <source>
        <dbReference type="ARBA" id="ARBA00011245"/>
    </source>
</evidence>
<dbReference type="PRINTS" id="PR01403">
    <property type="entry name" value="8OXTPHPHTASE"/>
</dbReference>
<evidence type="ECO:0000259" key="22">
    <source>
        <dbReference type="PROSITE" id="PS51462"/>
    </source>
</evidence>
<comment type="cofactor">
    <cofactor evidence="1">
        <name>Mg(2+)</name>
        <dbReference type="ChEBI" id="CHEBI:18420"/>
    </cofactor>
</comment>
<dbReference type="PROSITE" id="PS51462">
    <property type="entry name" value="NUDIX"/>
    <property type="match status" value="1"/>
</dbReference>
<dbReference type="GO" id="GO:0046872">
    <property type="term" value="F:metal ion binding"/>
    <property type="evidence" value="ECO:0007669"/>
    <property type="project" value="UniProtKB-KW"/>
</dbReference>
<keyword evidence="4" id="KW-0479">Metal-binding</keyword>
<evidence type="ECO:0000256" key="7">
    <source>
        <dbReference type="ARBA" id="ARBA00024448"/>
    </source>
</evidence>
<evidence type="ECO:0000256" key="19">
    <source>
        <dbReference type="ARBA" id="ARBA00048894"/>
    </source>
</evidence>
<comment type="catalytic activity">
    <reaction evidence="20">
        <text>N(6)-methyl-dATP + H2O = N(6)-methyl-dAMP + diphosphate + H(+)</text>
        <dbReference type="Rhea" id="RHEA:67604"/>
        <dbReference type="ChEBI" id="CHEBI:15377"/>
        <dbReference type="ChEBI" id="CHEBI:15378"/>
        <dbReference type="ChEBI" id="CHEBI:33019"/>
        <dbReference type="ChEBI" id="CHEBI:169976"/>
        <dbReference type="ChEBI" id="CHEBI:172872"/>
    </reaction>
    <physiologicalReaction direction="left-to-right" evidence="20">
        <dbReference type="Rhea" id="RHEA:67605"/>
    </physiologicalReaction>
</comment>
<keyword evidence="6" id="KW-0460">Magnesium</keyword>
<evidence type="ECO:0000256" key="9">
    <source>
        <dbReference type="ARBA" id="ARBA00024486"/>
    </source>
</evidence>
<comment type="similarity">
    <text evidence="2">Belongs to the Nudix hydrolase family.</text>
</comment>
<name>A0A0K1JRI0_9MICO</name>
<dbReference type="PANTHER" id="PTHR43758:SF2">
    <property type="entry name" value="OXIDIZED PURINE NUCLEOSIDE TRIPHOSPHATE HYDROLASE"/>
    <property type="match status" value="1"/>
</dbReference>